<evidence type="ECO:0000256" key="4">
    <source>
        <dbReference type="ARBA" id="ARBA00022741"/>
    </source>
</evidence>
<dbReference type="InterPro" id="IPR008271">
    <property type="entry name" value="Ser/Thr_kinase_AS"/>
</dbReference>
<dbReference type="PROSITE" id="PS00108">
    <property type="entry name" value="PROTEIN_KINASE_ST"/>
    <property type="match status" value="1"/>
</dbReference>
<organism evidence="9">
    <name type="scientific">Singulisphaera sp. Ch08</name>
    <dbReference type="NCBI Taxonomy" id="3120278"/>
    <lineage>
        <taxon>Bacteria</taxon>
        <taxon>Pseudomonadati</taxon>
        <taxon>Planctomycetota</taxon>
        <taxon>Planctomycetia</taxon>
        <taxon>Isosphaerales</taxon>
        <taxon>Isosphaeraceae</taxon>
        <taxon>Singulisphaera</taxon>
    </lineage>
</organism>
<dbReference type="PROSITE" id="PS00107">
    <property type="entry name" value="PROTEIN_KINASE_ATP"/>
    <property type="match status" value="1"/>
</dbReference>
<dbReference type="SUPFAM" id="SSF55781">
    <property type="entry name" value="GAF domain-like"/>
    <property type="match status" value="1"/>
</dbReference>
<accession>A0AAU7CP08</accession>
<name>A0AAU7CP08_9BACT</name>
<proteinExistence type="predicted"/>
<evidence type="ECO:0000256" key="6">
    <source>
        <dbReference type="ARBA" id="ARBA00022840"/>
    </source>
</evidence>
<evidence type="ECO:0000256" key="3">
    <source>
        <dbReference type="ARBA" id="ARBA00022679"/>
    </source>
</evidence>
<dbReference type="Pfam" id="PF01590">
    <property type="entry name" value="GAF"/>
    <property type="match status" value="1"/>
</dbReference>
<dbReference type="PROSITE" id="PS50011">
    <property type="entry name" value="PROTEIN_KINASE_DOM"/>
    <property type="match status" value="1"/>
</dbReference>
<dbReference type="EMBL" id="CP155447">
    <property type="protein sequence ID" value="XBH06729.1"/>
    <property type="molecule type" value="Genomic_DNA"/>
</dbReference>
<dbReference type="InterPro" id="IPR017441">
    <property type="entry name" value="Protein_kinase_ATP_BS"/>
</dbReference>
<dbReference type="GO" id="GO:0004674">
    <property type="term" value="F:protein serine/threonine kinase activity"/>
    <property type="evidence" value="ECO:0007669"/>
    <property type="project" value="UniProtKB-KW"/>
</dbReference>
<keyword evidence="6 7" id="KW-0067">ATP-binding</keyword>
<gene>
    <name evidence="9" type="ORF">V5E97_12015</name>
</gene>
<dbReference type="InterPro" id="IPR011009">
    <property type="entry name" value="Kinase-like_dom_sf"/>
</dbReference>
<dbReference type="SUPFAM" id="SSF56112">
    <property type="entry name" value="Protein kinase-like (PK-like)"/>
    <property type="match status" value="1"/>
</dbReference>
<dbReference type="AlphaFoldDB" id="A0AAU7CP08"/>
<evidence type="ECO:0000256" key="2">
    <source>
        <dbReference type="ARBA" id="ARBA00022527"/>
    </source>
</evidence>
<evidence type="ECO:0000256" key="1">
    <source>
        <dbReference type="ARBA" id="ARBA00012513"/>
    </source>
</evidence>
<evidence type="ECO:0000313" key="9">
    <source>
        <dbReference type="EMBL" id="XBH06729.1"/>
    </source>
</evidence>
<dbReference type="RefSeq" id="WP_406699578.1">
    <property type="nucleotide sequence ID" value="NZ_CP155447.1"/>
</dbReference>
<evidence type="ECO:0000256" key="5">
    <source>
        <dbReference type="ARBA" id="ARBA00022777"/>
    </source>
</evidence>
<dbReference type="CDD" id="cd14014">
    <property type="entry name" value="STKc_PknB_like"/>
    <property type="match status" value="1"/>
</dbReference>
<keyword evidence="5 9" id="KW-0418">Kinase</keyword>
<dbReference type="InterPro" id="IPR003018">
    <property type="entry name" value="GAF"/>
</dbReference>
<dbReference type="Gene3D" id="3.30.450.40">
    <property type="match status" value="1"/>
</dbReference>
<dbReference type="SMART" id="SM00220">
    <property type="entry name" value="S_TKc"/>
    <property type="match status" value="1"/>
</dbReference>
<evidence type="ECO:0000256" key="7">
    <source>
        <dbReference type="PROSITE-ProRule" id="PRU10141"/>
    </source>
</evidence>
<dbReference type="Gene3D" id="3.30.200.20">
    <property type="entry name" value="Phosphorylase Kinase, domain 1"/>
    <property type="match status" value="1"/>
</dbReference>
<reference evidence="9" key="1">
    <citation type="submission" date="2024-05" db="EMBL/GenBank/DDBJ databases">
        <title>Planctomycetes of the genus Singulisphaera possess chitinolytic capabilities.</title>
        <authorList>
            <person name="Ivanova A."/>
        </authorList>
    </citation>
    <scope>NUCLEOTIDE SEQUENCE</scope>
    <source>
        <strain evidence="9">Ch08T</strain>
    </source>
</reference>
<keyword evidence="4 7" id="KW-0547">Nucleotide-binding</keyword>
<dbReference type="Pfam" id="PF00069">
    <property type="entry name" value="Pkinase"/>
    <property type="match status" value="1"/>
</dbReference>
<protein>
    <recommendedName>
        <fullName evidence="1">non-specific serine/threonine protein kinase</fullName>
        <ecNumber evidence="1">2.7.11.1</ecNumber>
    </recommendedName>
</protein>
<dbReference type="Gene3D" id="1.10.510.10">
    <property type="entry name" value="Transferase(Phosphotransferase) domain 1"/>
    <property type="match status" value="1"/>
</dbReference>
<dbReference type="InterPro" id="IPR000719">
    <property type="entry name" value="Prot_kinase_dom"/>
</dbReference>
<dbReference type="GO" id="GO:0005524">
    <property type="term" value="F:ATP binding"/>
    <property type="evidence" value="ECO:0007669"/>
    <property type="project" value="UniProtKB-UniRule"/>
</dbReference>
<dbReference type="InterPro" id="IPR029016">
    <property type="entry name" value="GAF-like_dom_sf"/>
</dbReference>
<keyword evidence="3" id="KW-0808">Transferase</keyword>
<dbReference type="EC" id="2.7.11.1" evidence="1"/>
<dbReference type="PANTHER" id="PTHR43289:SF6">
    <property type="entry name" value="SERINE_THREONINE-PROTEIN KINASE NEKL-3"/>
    <property type="match status" value="1"/>
</dbReference>
<sequence>MNPADPAARPALPLSQFRRMIAVCDRFEDLLRAGETPPIDDYLGETSGEERATLRAELAALLEHYAHKDTEGQVPNKDLTIRSKTLAQPVPGSQVPHAGDELEILEEIGRGGMGVVYRARQVKLDRIVALKMILAESHTNPKSLARFRTEAQAVARLSHPNFVQIYEIGERDGFPYFSMEFVEGGSLARKLGGGPLPVRQAAQIIETLARATHVAHERGIVHRDIKPANILLTHSGEPKITDFGLAKIVTGVSSVNPSRSETLVGTPAYMAPEQARGDGRELGPLADVYALGATLYEMLTGVPPFLAATALETLLLSLNQDPVPPGRLRTKLPRDIETICLKCLEKAPARRYQSAEALADDLHAFLGGAPIAAQPAGRLERAMRWSRRQPVRAVLAGSGTVATIGLLVGVWASNALVVSAVAVLGLLAGGSWHHARLQSALRELAQQQLSAERHAERLHLLGEMTRRLMTINDVDKLLFLLGETACRVANAELATIYLIDRERGELWSKLTIDSTVGEIRVPLGVGIAGTVAVTGETIHIPDAYADPRFNPEIDKRSGYRTRNLLTFPMTGQNGRILGVFQVLNKRGGAFEVVDEEVLASLAASAAVAVEHARRQPAAPQGVLSETIDDSDVETITLSLPPNEGEPSASP</sequence>
<dbReference type="SMART" id="SM00065">
    <property type="entry name" value="GAF"/>
    <property type="match status" value="1"/>
</dbReference>
<keyword evidence="2" id="KW-0723">Serine/threonine-protein kinase</keyword>
<feature type="domain" description="Protein kinase" evidence="8">
    <location>
        <begin position="102"/>
        <end position="366"/>
    </location>
</feature>
<dbReference type="FunFam" id="1.10.510.10:FF:000021">
    <property type="entry name" value="Serine/threonine protein kinase"/>
    <property type="match status" value="1"/>
</dbReference>
<feature type="binding site" evidence="7">
    <location>
        <position position="131"/>
    </location>
    <ligand>
        <name>ATP</name>
        <dbReference type="ChEBI" id="CHEBI:30616"/>
    </ligand>
</feature>
<dbReference type="PANTHER" id="PTHR43289">
    <property type="entry name" value="MITOGEN-ACTIVATED PROTEIN KINASE KINASE KINASE 20-RELATED"/>
    <property type="match status" value="1"/>
</dbReference>
<evidence type="ECO:0000259" key="8">
    <source>
        <dbReference type="PROSITE" id="PS50011"/>
    </source>
</evidence>